<dbReference type="CDD" id="cd00067">
    <property type="entry name" value="GAL4"/>
    <property type="match status" value="1"/>
</dbReference>
<keyword evidence="1" id="KW-0539">Nucleus</keyword>
<dbReference type="InterPro" id="IPR001138">
    <property type="entry name" value="Zn2Cys6_DnaBD"/>
</dbReference>
<keyword evidence="3" id="KW-0472">Membrane</keyword>
<dbReference type="Pfam" id="PF00172">
    <property type="entry name" value="Zn_clus"/>
    <property type="match status" value="1"/>
</dbReference>
<keyword evidence="3" id="KW-0812">Transmembrane</keyword>
<proteinExistence type="predicted"/>
<feature type="transmembrane region" description="Helical" evidence="3">
    <location>
        <begin position="170"/>
        <end position="188"/>
    </location>
</feature>
<reference evidence="5" key="1">
    <citation type="submission" date="2021-05" db="EMBL/GenBank/DDBJ databases">
        <authorList>
            <person name="Khan N."/>
        </authorList>
    </citation>
    <scope>NUCLEOTIDE SEQUENCE</scope>
</reference>
<sequence>MDGQEDTTAKKTEDGKAKTRQRRAHTRSRGGCSECRSRRIRCGEQRPKCENCTKGKRACEYPPVKIPLRERRALERAAGEALPWQDAAPWECTPLELSKDAKRPELPSAQALVKQMLISGSATNFKSAVAINMPLRSQELFHYCELDLGFMKQVRHLACRRKIIRKTGRFAYYYGNSLLTVYSLAYIITDPEALRSAVLMAGTHFAFNVGSLQDFELTFLHHKIETVRRVRDWVSRQDPKLAAGITKQIVTLAYTETCRGDIMLAETHLSGLYALLKSLGALPSGEQKTLDQELDDRYFLLSVAPYCLSFLFSANTIRTSTFIEGMKSVFGAVVRTEGLGNNTVIRDSTDVLYQLHKYYTNKGKTGHHLKLKAIRLFPAFFNPPHSGAQLLDIDYRPIIRCLRDTTENLGGNPHNDPFCERKNEFWLQGSSSKLYDSVITAHLNSFYYGGDNDGCEASTPETSKYLVSWCALTIAAQLYMQEIAVVWGPLKLEIILYSLRILQRDITIAMRCSELVEFIYWQSFIGLVSVHAYEKHGDLDSEPSFKAFFQRIVREQSRALRLYTWDDASTSIVSYSQHTRTAIMESPSRQQCHIFVVAPVKEDYKAAELLLHDIYHQYSLKASGATCTVGRIGPHHVVLAGNGEDMLDIVSFTNDTVSEILEEFPSIRAGFLIGTGGVAPAAGIAKTGDVVVGTPQGLEPGVVQFDAPQTTQLNRLSVTHQMSKPPTAVTSVVESLRSWQGRRELQEELFTRAMSVYGAATEKENLNWSNSVRVLHGKVASCESELPRYEVLNRAGNDSKVLCFERAAARLNFQLPVLTVCGVTGNPSSSENSLKQKTGTAAVIYTLLVASKIDRYQLEKQHTFTDLFSYQPFELERPGFRLIQLHQGTQPLIRCNLFQAYLDEEESMMPYEALSYVWGNQNTPCEIMVDGKMLSVTINLYDALCHLRQPHEDRILWVDALCIDQSNIKERSHQVNHMGEIYRKCENVIVWLGYLSGNAADLKTVVDQFAVQLPSEAFRKWPCDDQRWRDQWQRVQKSLGATDDTKLLNGLNIFMNNPWFTRVWVLQEVANAKRAVIECNLGKIPAKLFALLPHIIGSPISEQCQAVLEIMPGPLKTTRWWSQDRNLCTLLCKFKGSEAADPRDRVYALLGMASDVEIGAIEADYAKEEQIIVQELCLYIYGHQKPSNTFSTTSIWELQSQLSTISGQLFTDKLKQHLTTDRLLKFLSRQGMVKAIGNDSFRELLDHGSFPAKAYLDKCEGPIPINFDVAQRTLSAFPDIFDILKQRQHISPSLMRKIVSWMVEAYHHDLWAVLECVDVSIDPGSELVMNVMAYGPTQRMPVLKSVFKAFRDPMQLDETVFLRAIKEGKATLNLILQNCRYPIVVPKKVLAMAASTDIETLQIILETPRNALHIEEEAFAVAASQGLGTVQFLLDNCDGSVLCSGQLLRDAIRIGTNTLKQVLEMSPDSSTMMDENLLIVAAKRGPKTLQILLNHCHDPWHTANDAIHSTVNYDSYTLKTLLEVCPYKFELTEKLFLRALAKDPATFRLLFQHCIKPINLTDKMLGHAIKAGIPILEVVFDNWASDIETTELVTKQAAMAGIQALENLIANSRSKIQITNNILQQSRTVKSSYLKLAELRHSESDVTEHEAIAAIESGVEGFLELLNRPGINFRLTEKICMVASKHDYAFQVLQKKRPSELFMFRRQLFCEGSASLAGEANRILKQRGLEGWENISALSAMVQR</sequence>
<evidence type="ECO:0000256" key="2">
    <source>
        <dbReference type="SAM" id="MobiDB-lite"/>
    </source>
</evidence>
<dbReference type="Proteomes" id="UP000693738">
    <property type="component" value="Unassembled WGS sequence"/>
</dbReference>
<dbReference type="PROSITE" id="PS50048">
    <property type="entry name" value="ZN2_CY6_FUNGAL_2"/>
    <property type="match status" value="1"/>
</dbReference>
<feature type="region of interest" description="Disordered" evidence="2">
    <location>
        <begin position="1"/>
        <end position="33"/>
    </location>
</feature>
<feature type="compositionally biased region" description="Basic residues" evidence="2">
    <location>
        <begin position="18"/>
        <end position="28"/>
    </location>
</feature>
<comment type="caution">
    <text evidence="5">The sequence shown here is derived from an EMBL/GenBank/DDBJ whole genome shotgun (WGS) entry which is preliminary data.</text>
</comment>
<accession>A0A8J2NDG5</accession>
<evidence type="ECO:0000313" key="6">
    <source>
        <dbReference type="Proteomes" id="UP000693738"/>
    </source>
</evidence>
<keyword evidence="3" id="KW-1133">Transmembrane helix</keyword>
<dbReference type="PROSITE" id="PS00463">
    <property type="entry name" value="ZN2_CY6_FUNGAL_1"/>
    <property type="match status" value="1"/>
</dbReference>
<evidence type="ECO:0000256" key="3">
    <source>
        <dbReference type="SAM" id="Phobius"/>
    </source>
</evidence>
<dbReference type="InterPro" id="IPR052895">
    <property type="entry name" value="HetReg/Transcr_Mod"/>
</dbReference>
<dbReference type="Pfam" id="PF06985">
    <property type="entry name" value="HET"/>
    <property type="match status" value="1"/>
</dbReference>
<dbReference type="SMART" id="SM00066">
    <property type="entry name" value="GAL4"/>
    <property type="match status" value="1"/>
</dbReference>
<protein>
    <recommendedName>
        <fullName evidence="4">Zn(2)-C6 fungal-type domain-containing protein</fullName>
    </recommendedName>
</protein>
<evidence type="ECO:0000259" key="4">
    <source>
        <dbReference type="PROSITE" id="PS50048"/>
    </source>
</evidence>
<name>A0A8J2NDG5_FUSEQ</name>
<evidence type="ECO:0000313" key="5">
    <source>
        <dbReference type="EMBL" id="CAG7555635.1"/>
    </source>
</evidence>
<dbReference type="InterPro" id="IPR010730">
    <property type="entry name" value="HET"/>
</dbReference>
<dbReference type="GO" id="GO:0008270">
    <property type="term" value="F:zinc ion binding"/>
    <property type="evidence" value="ECO:0007669"/>
    <property type="project" value="InterPro"/>
</dbReference>
<dbReference type="PANTHER" id="PTHR24148:SF73">
    <property type="entry name" value="HET DOMAIN PROTEIN (AFU_ORTHOLOGUE AFUA_8G01020)"/>
    <property type="match status" value="1"/>
</dbReference>
<evidence type="ECO:0000256" key="1">
    <source>
        <dbReference type="ARBA" id="ARBA00023242"/>
    </source>
</evidence>
<feature type="domain" description="Zn(2)-C6 fungal-type" evidence="4">
    <location>
        <begin position="31"/>
        <end position="61"/>
    </location>
</feature>
<gene>
    <name evidence="5" type="ORF">FEQUK3_LOCUS1408</name>
</gene>
<organism evidence="5 6">
    <name type="scientific">Fusarium equiseti</name>
    <name type="common">Fusarium scirpi</name>
    <dbReference type="NCBI Taxonomy" id="61235"/>
    <lineage>
        <taxon>Eukaryota</taxon>
        <taxon>Fungi</taxon>
        <taxon>Dikarya</taxon>
        <taxon>Ascomycota</taxon>
        <taxon>Pezizomycotina</taxon>
        <taxon>Sordariomycetes</taxon>
        <taxon>Hypocreomycetidae</taxon>
        <taxon>Hypocreales</taxon>
        <taxon>Nectriaceae</taxon>
        <taxon>Fusarium</taxon>
        <taxon>Fusarium incarnatum-equiseti species complex</taxon>
    </lineage>
</organism>
<dbReference type="EMBL" id="CAJSTJ010000066">
    <property type="protein sequence ID" value="CAG7555635.1"/>
    <property type="molecule type" value="Genomic_DNA"/>
</dbReference>
<dbReference type="PANTHER" id="PTHR24148">
    <property type="entry name" value="ANKYRIN REPEAT DOMAIN-CONTAINING PROTEIN 39 HOMOLOG-RELATED"/>
    <property type="match status" value="1"/>
</dbReference>
<feature type="compositionally biased region" description="Basic and acidic residues" evidence="2">
    <location>
        <begin position="7"/>
        <end position="17"/>
    </location>
</feature>
<dbReference type="GO" id="GO:0000981">
    <property type="term" value="F:DNA-binding transcription factor activity, RNA polymerase II-specific"/>
    <property type="evidence" value="ECO:0007669"/>
    <property type="project" value="InterPro"/>
</dbReference>